<keyword evidence="5" id="KW-0408">Iron</keyword>
<dbReference type="InterPro" id="IPR003819">
    <property type="entry name" value="TauD/TfdA-like"/>
</dbReference>
<protein>
    <submittedName>
        <fullName evidence="7">Taurine catabolism dioxygenase</fullName>
    </submittedName>
</protein>
<dbReference type="SUPFAM" id="SSF51197">
    <property type="entry name" value="Clavaminate synthase-like"/>
    <property type="match status" value="1"/>
</dbReference>
<dbReference type="PANTHER" id="PTHR30468:SF10">
    <property type="entry name" value="TAUD_TFDA-LIKE DOMAIN-CONTAINING PROTEIN"/>
    <property type="match status" value="1"/>
</dbReference>
<evidence type="ECO:0000256" key="2">
    <source>
        <dbReference type="ARBA" id="ARBA00022723"/>
    </source>
</evidence>
<dbReference type="AlphaFoldDB" id="A0A0D7AMG2"/>
<evidence type="ECO:0000256" key="1">
    <source>
        <dbReference type="ARBA" id="ARBA00005896"/>
    </source>
</evidence>
<dbReference type="Pfam" id="PF02668">
    <property type="entry name" value="TauD"/>
    <property type="match status" value="1"/>
</dbReference>
<dbReference type="OrthoDB" id="10257314at2759"/>
<evidence type="ECO:0000256" key="4">
    <source>
        <dbReference type="ARBA" id="ARBA00023002"/>
    </source>
</evidence>
<dbReference type="GO" id="GO:0046872">
    <property type="term" value="F:metal ion binding"/>
    <property type="evidence" value="ECO:0007669"/>
    <property type="project" value="UniProtKB-KW"/>
</dbReference>
<evidence type="ECO:0000259" key="6">
    <source>
        <dbReference type="Pfam" id="PF02668"/>
    </source>
</evidence>
<name>A0A0D7AMG2_9AGAR</name>
<comment type="similarity">
    <text evidence="1">Belongs to the TfdA dioxygenase family.</text>
</comment>
<keyword evidence="8" id="KW-1185">Reference proteome</keyword>
<reference evidence="7 8" key="1">
    <citation type="journal article" date="2015" name="Fungal Genet. Biol.">
        <title>Evolution of novel wood decay mechanisms in Agaricales revealed by the genome sequences of Fistulina hepatica and Cylindrobasidium torrendii.</title>
        <authorList>
            <person name="Floudas D."/>
            <person name="Held B.W."/>
            <person name="Riley R."/>
            <person name="Nagy L.G."/>
            <person name="Koehler G."/>
            <person name="Ransdell A.S."/>
            <person name="Younus H."/>
            <person name="Chow J."/>
            <person name="Chiniquy J."/>
            <person name="Lipzen A."/>
            <person name="Tritt A."/>
            <person name="Sun H."/>
            <person name="Haridas S."/>
            <person name="LaButti K."/>
            <person name="Ohm R.A."/>
            <person name="Kues U."/>
            <person name="Blanchette R.A."/>
            <person name="Grigoriev I.V."/>
            <person name="Minto R.E."/>
            <person name="Hibbett D.S."/>
        </authorList>
    </citation>
    <scope>NUCLEOTIDE SEQUENCE [LARGE SCALE GENOMIC DNA]</scope>
    <source>
        <strain evidence="7 8">ATCC 64428</strain>
    </source>
</reference>
<dbReference type="Gene3D" id="3.60.130.10">
    <property type="entry name" value="Clavaminate synthase-like"/>
    <property type="match status" value="1"/>
</dbReference>
<sequence>MSLSPRVLGSLKVFRHIHETPAIGTRFIDKSAQLSSILASADMTRDLARLVAHRGVVFFENQDITIDQQKVLVEHMGALTGRPDTSSLHKHPISETTSELGGDISVISSLGGIARGGVADNTLASSGWHTDISFEKVPADFSILKMHTLPPIGGDTLWASTYGAYNKLSPHYRSFLHGLTAMHSAPFFEQMARDLGIKIQDLRGSPYNTGSSLSAIQTHPLTGLNALFVNKSFTTRIMELHPQESESVLDYLARHISENHDLQVRFRWGLNDVAIWDNRSTQHTATNDYSAARQGNRVVGVGDRLFFDPSASTRTGSTDSVEL</sequence>
<dbReference type="GO" id="GO:0016706">
    <property type="term" value="F:2-oxoglutarate-dependent dioxygenase activity"/>
    <property type="evidence" value="ECO:0007669"/>
    <property type="project" value="TreeGrafter"/>
</dbReference>
<dbReference type="EMBL" id="KN881630">
    <property type="protein sequence ID" value="KIY52752.1"/>
    <property type="molecule type" value="Genomic_DNA"/>
</dbReference>
<keyword evidence="3 7" id="KW-0223">Dioxygenase</keyword>
<dbReference type="InterPro" id="IPR051323">
    <property type="entry name" value="AtsK-like"/>
</dbReference>
<dbReference type="GO" id="GO:0005737">
    <property type="term" value="C:cytoplasm"/>
    <property type="evidence" value="ECO:0007669"/>
    <property type="project" value="TreeGrafter"/>
</dbReference>
<dbReference type="PANTHER" id="PTHR30468">
    <property type="entry name" value="ALPHA-KETOGLUTARATE-DEPENDENT SULFONATE DIOXYGENASE"/>
    <property type="match status" value="1"/>
</dbReference>
<proteinExistence type="inferred from homology"/>
<gene>
    <name evidence="7" type="ORF">FISHEDRAFT_63700</name>
</gene>
<feature type="domain" description="TauD/TfdA-like" evidence="6">
    <location>
        <begin position="21"/>
        <end position="293"/>
    </location>
</feature>
<keyword evidence="4" id="KW-0560">Oxidoreductase</keyword>
<evidence type="ECO:0000256" key="5">
    <source>
        <dbReference type="ARBA" id="ARBA00023004"/>
    </source>
</evidence>
<organism evidence="7 8">
    <name type="scientific">Fistulina hepatica ATCC 64428</name>
    <dbReference type="NCBI Taxonomy" id="1128425"/>
    <lineage>
        <taxon>Eukaryota</taxon>
        <taxon>Fungi</taxon>
        <taxon>Dikarya</taxon>
        <taxon>Basidiomycota</taxon>
        <taxon>Agaricomycotina</taxon>
        <taxon>Agaricomycetes</taxon>
        <taxon>Agaricomycetidae</taxon>
        <taxon>Agaricales</taxon>
        <taxon>Fistulinaceae</taxon>
        <taxon>Fistulina</taxon>
    </lineage>
</organism>
<keyword evidence="2" id="KW-0479">Metal-binding</keyword>
<evidence type="ECO:0000313" key="7">
    <source>
        <dbReference type="EMBL" id="KIY52752.1"/>
    </source>
</evidence>
<dbReference type="Proteomes" id="UP000054144">
    <property type="component" value="Unassembled WGS sequence"/>
</dbReference>
<evidence type="ECO:0000313" key="8">
    <source>
        <dbReference type="Proteomes" id="UP000054144"/>
    </source>
</evidence>
<accession>A0A0D7AMG2</accession>
<evidence type="ECO:0000256" key="3">
    <source>
        <dbReference type="ARBA" id="ARBA00022964"/>
    </source>
</evidence>
<dbReference type="InterPro" id="IPR042098">
    <property type="entry name" value="TauD-like_sf"/>
</dbReference>